<sequence length="75" mass="9176">MQWSLFLLIVMGHWSFFTCHLYEYHFITENKTWDEAQSYCRENHTDLATVFDMTDMKRLRDSTKNHDDAWIRAVQ</sequence>
<name>A0ACB8X5X9_9TELE</name>
<dbReference type="EMBL" id="CM041532">
    <property type="protein sequence ID" value="KAI3375695.1"/>
    <property type="molecule type" value="Genomic_DNA"/>
</dbReference>
<evidence type="ECO:0000313" key="1">
    <source>
        <dbReference type="EMBL" id="KAI3375695.1"/>
    </source>
</evidence>
<gene>
    <name evidence="1" type="ORF">L3Q82_004001</name>
</gene>
<keyword evidence="2" id="KW-1185">Reference proteome</keyword>
<dbReference type="Proteomes" id="UP000831701">
    <property type="component" value="Chromosome 2"/>
</dbReference>
<comment type="caution">
    <text evidence="1">The sequence shown here is derived from an EMBL/GenBank/DDBJ whole genome shotgun (WGS) entry which is preliminary data.</text>
</comment>
<evidence type="ECO:0000313" key="2">
    <source>
        <dbReference type="Proteomes" id="UP000831701"/>
    </source>
</evidence>
<protein>
    <submittedName>
        <fullName evidence="1">Uncharacterized protein</fullName>
    </submittedName>
</protein>
<proteinExistence type="predicted"/>
<accession>A0ACB8X5X9</accession>
<organism evidence="1 2">
    <name type="scientific">Scortum barcoo</name>
    <name type="common">barcoo grunter</name>
    <dbReference type="NCBI Taxonomy" id="214431"/>
    <lineage>
        <taxon>Eukaryota</taxon>
        <taxon>Metazoa</taxon>
        <taxon>Chordata</taxon>
        <taxon>Craniata</taxon>
        <taxon>Vertebrata</taxon>
        <taxon>Euteleostomi</taxon>
        <taxon>Actinopterygii</taxon>
        <taxon>Neopterygii</taxon>
        <taxon>Teleostei</taxon>
        <taxon>Neoteleostei</taxon>
        <taxon>Acanthomorphata</taxon>
        <taxon>Eupercaria</taxon>
        <taxon>Centrarchiformes</taxon>
        <taxon>Terapontoidei</taxon>
        <taxon>Terapontidae</taxon>
        <taxon>Scortum</taxon>
    </lineage>
</organism>
<reference evidence="1" key="1">
    <citation type="submission" date="2022-04" db="EMBL/GenBank/DDBJ databases">
        <title>Jade perch genome.</title>
        <authorList>
            <person name="Chao B."/>
        </authorList>
    </citation>
    <scope>NUCLEOTIDE SEQUENCE</scope>
    <source>
        <strain evidence="1">CB-2022</strain>
    </source>
</reference>